<evidence type="ECO:0000313" key="2">
    <source>
        <dbReference type="Proteomes" id="UP000002215"/>
    </source>
</evidence>
<dbReference type="RefSeq" id="WP_012793130.1">
    <property type="nucleotide sequence ID" value="NC_013132.1"/>
</dbReference>
<proteinExistence type="predicted"/>
<protein>
    <recommendedName>
        <fullName evidence="3">Nucleotidyltransferase DUF2204</fullName>
    </recommendedName>
</protein>
<sequence length="259" mass="30474">MTQRHSFLGVSGMSTHEEQKQEAQVFYREALALLVDSKLDFMLGGGFALFSYTGLYRDTKDLDIFCMPTQYADILKLFASNGYEIELTDVRWLAKVFKGEYYIDIIFSSTNNICIVDESWYEHTTDAIVMDHPVRLIGAEELVWSKVFIQNRERFDGADVNHVFLKYGQKLNWERLLHRLDPHWHLLLSQILNFQYVYPSDYADIIPRWLFDELMRRANEQYDLPPSLEKVCRGPIIDQTQYAVDITDWHYKGMTIKTV</sequence>
<gene>
    <name evidence="1" type="ordered locus">Cpin_5534</name>
</gene>
<evidence type="ECO:0008006" key="3">
    <source>
        <dbReference type="Google" id="ProtNLM"/>
    </source>
</evidence>
<dbReference type="Gene3D" id="3.30.460.40">
    <property type="match status" value="1"/>
</dbReference>
<reference evidence="1 2" key="2">
    <citation type="journal article" date="2010" name="Stand. Genomic Sci.">
        <title>Complete genome sequence of Chitinophaga pinensis type strain (UQM 2034).</title>
        <authorList>
            <person name="Glavina Del Rio T."/>
            <person name="Abt B."/>
            <person name="Spring S."/>
            <person name="Lapidus A."/>
            <person name="Nolan M."/>
            <person name="Tice H."/>
            <person name="Copeland A."/>
            <person name="Cheng J.F."/>
            <person name="Chen F."/>
            <person name="Bruce D."/>
            <person name="Goodwin L."/>
            <person name="Pitluck S."/>
            <person name="Ivanova N."/>
            <person name="Mavromatis K."/>
            <person name="Mikhailova N."/>
            <person name="Pati A."/>
            <person name="Chen A."/>
            <person name="Palaniappan K."/>
            <person name="Land M."/>
            <person name="Hauser L."/>
            <person name="Chang Y.J."/>
            <person name="Jeffries C.D."/>
            <person name="Chain P."/>
            <person name="Saunders E."/>
            <person name="Detter J.C."/>
            <person name="Brettin T."/>
            <person name="Rohde M."/>
            <person name="Goker M."/>
            <person name="Bristow J."/>
            <person name="Eisen J.A."/>
            <person name="Markowitz V."/>
            <person name="Hugenholtz P."/>
            <person name="Kyrpides N.C."/>
            <person name="Klenk H.P."/>
            <person name="Lucas S."/>
        </authorList>
    </citation>
    <scope>NUCLEOTIDE SEQUENCE [LARGE SCALE GENOMIC DNA]</scope>
    <source>
        <strain evidence="2">ATCC 43595 / DSM 2588 / LMG 13176 / NBRC 15968 / NCIMB 11800 / UQM 2034</strain>
    </source>
</reference>
<accession>A0A979G964</accession>
<dbReference type="InterPro" id="IPR043519">
    <property type="entry name" value="NT_sf"/>
</dbReference>
<dbReference type="AlphaFoldDB" id="A0A979G964"/>
<evidence type="ECO:0000313" key="1">
    <source>
        <dbReference type="EMBL" id="ACU62963.1"/>
    </source>
</evidence>
<dbReference type="SUPFAM" id="SSF81301">
    <property type="entry name" value="Nucleotidyltransferase"/>
    <property type="match status" value="1"/>
</dbReference>
<organism evidence="1 2">
    <name type="scientific">Chitinophaga pinensis (strain ATCC 43595 / DSM 2588 / LMG 13176 / NBRC 15968 / NCIMB 11800 / UQM 2034)</name>
    <dbReference type="NCBI Taxonomy" id="485918"/>
    <lineage>
        <taxon>Bacteria</taxon>
        <taxon>Pseudomonadati</taxon>
        <taxon>Bacteroidota</taxon>
        <taxon>Chitinophagia</taxon>
        <taxon>Chitinophagales</taxon>
        <taxon>Chitinophagaceae</taxon>
        <taxon>Chitinophaga</taxon>
    </lineage>
</organism>
<dbReference type="EMBL" id="CP001699">
    <property type="protein sequence ID" value="ACU62963.1"/>
    <property type="molecule type" value="Genomic_DNA"/>
</dbReference>
<dbReference type="KEGG" id="cpi:Cpin_5534"/>
<reference evidence="2" key="1">
    <citation type="submission" date="2009-08" db="EMBL/GenBank/DDBJ databases">
        <title>The complete genome of Chitinophaga pinensis DSM 2588.</title>
        <authorList>
            <consortium name="US DOE Joint Genome Institute (JGI-PGF)"/>
            <person name="Lucas S."/>
            <person name="Copeland A."/>
            <person name="Lapidus A."/>
            <person name="Glavina del Rio T."/>
            <person name="Dalin E."/>
            <person name="Tice H."/>
            <person name="Bruce D."/>
            <person name="Goodwin L."/>
            <person name="Pitluck S."/>
            <person name="Kyrpides N."/>
            <person name="Mavromatis K."/>
            <person name="Ivanova N."/>
            <person name="Mikhailova N."/>
            <person name="Sims D."/>
            <person name="Meinche L."/>
            <person name="Brettin T."/>
            <person name="Detter J.C."/>
            <person name="Han C."/>
            <person name="Larimer F."/>
            <person name="Land M."/>
            <person name="Hauser L."/>
            <person name="Markowitz V."/>
            <person name="Cheng J.-F."/>
            <person name="Hugenholtz P."/>
            <person name="Woyke T."/>
            <person name="Wu D."/>
            <person name="Spring S."/>
            <person name="Klenk H.-P."/>
            <person name="Eisen J.A."/>
        </authorList>
    </citation>
    <scope>NUCLEOTIDE SEQUENCE [LARGE SCALE GENOMIC DNA]</scope>
    <source>
        <strain evidence="2">ATCC 43595 / DSM 2588 / LMG 13176 / NBRC 15968 / NCIMB 11800 / UQM 2034</strain>
    </source>
</reference>
<name>A0A979G964_CHIPD</name>
<dbReference type="Proteomes" id="UP000002215">
    <property type="component" value="Chromosome"/>
</dbReference>